<feature type="transmembrane region" description="Helical" evidence="8">
    <location>
        <begin position="323"/>
        <end position="345"/>
    </location>
</feature>
<evidence type="ECO:0000259" key="9">
    <source>
        <dbReference type="Pfam" id="PF02366"/>
    </source>
</evidence>
<reference evidence="10 11" key="1">
    <citation type="submission" date="2018-08" db="EMBL/GenBank/DDBJ databases">
        <title>Recombination of ecologically and evolutionarily significant loci maintains genetic cohesion in the Pseudomonas syringae species complex.</title>
        <authorList>
            <person name="Dillon M."/>
            <person name="Thakur S."/>
            <person name="Almeida R.N.D."/>
            <person name="Weir B.S."/>
            <person name="Guttman D.S."/>
        </authorList>
    </citation>
    <scope>NUCLEOTIDE SEQUENCE [LARGE SCALE GENOMIC DNA]</scope>
    <source>
        <strain evidence="10 11">ICMP 19473</strain>
    </source>
</reference>
<feature type="transmembrane region" description="Helical" evidence="8">
    <location>
        <begin position="209"/>
        <end position="229"/>
    </location>
</feature>
<evidence type="ECO:0000256" key="7">
    <source>
        <dbReference type="ARBA" id="ARBA00023136"/>
    </source>
</evidence>
<proteinExistence type="predicted"/>
<evidence type="ECO:0000313" key="10">
    <source>
        <dbReference type="EMBL" id="RMT82468.1"/>
    </source>
</evidence>
<keyword evidence="6 8" id="KW-1133">Transmembrane helix</keyword>
<evidence type="ECO:0000256" key="2">
    <source>
        <dbReference type="ARBA" id="ARBA00022475"/>
    </source>
</evidence>
<dbReference type="GO" id="GO:0016763">
    <property type="term" value="F:pentosyltransferase activity"/>
    <property type="evidence" value="ECO:0007669"/>
    <property type="project" value="TreeGrafter"/>
</dbReference>
<organism evidence="10 11">
    <name type="scientific">Pseudomonas viridiflava</name>
    <name type="common">Phytomonas viridiflava</name>
    <dbReference type="NCBI Taxonomy" id="33069"/>
    <lineage>
        <taxon>Bacteria</taxon>
        <taxon>Pseudomonadati</taxon>
        <taxon>Pseudomonadota</taxon>
        <taxon>Gammaproteobacteria</taxon>
        <taxon>Pseudomonadales</taxon>
        <taxon>Pseudomonadaceae</taxon>
        <taxon>Pseudomonas</taxon>
    </lineage>
</organism>
<evidence type="ECO:0000256" key="8">
    <source>
        <dbReference type="SAM" id="Phobius"/>
    </source>
</evidence>
<feature type="transmembrane region" description="Helical" evidence="8">
    <location>
        <begin position="108"/>
        <end position="126"/>
    </location>
</feature>
<comment type="subcellular location">
    <subcellularLocation>
        <location evidence="1">Cell membrane</location>
        <topology evidence="1">Multi-pass membrane protein</topology>
    </subcellularLocation>
</comment>
<evidence type="ECO:0000256" key="3">
    <source>
        <dbReference type="ARBA" id="ARBA00022676"/>
    </source>
</evidence>
<evidence type="ECO:0000256" key="4">
    <source>
        <dbReference type="ARBA" id="ARBA00022679"/>
    </source>
</evidence>
<dbReference type="EMBL" id="RBTP01000028">
    <property type="protein sequence ID" value="RMT82468.1"/>
    <property type="molecule type" value="Genomic_DNA"/>
</dbReference>
<feature type="transmembrane region" description="Helical" evidence="8">
    <location>
        <begin position="299"/>
        <end position="317"/>
    </location>
</feature>
<comment type="caution">
    <text evidence="10">The sequence shown here is derived from an EMBL/GenBank/DDBJ whole genome shotgun (WGS) entry which is preliminary data.</text>
</comment>
<dbReference type="InterPro" id="IPR003342">
    <property type="entry name" value="ArnT-like_N"/>
</dbReference>
<keyword evidence="3" id="KW-0328">Glycosyltransferase</keyword>
<keyword evidence="2" id="KW-1003">Cell membrane</keyword>
<protein>
    <submittedName>
        <fullName evidence="10">Glycosyl transferase protein</fullName>
    </submittedName>
</protein>
<evidence type="ECO:0000256" key="5">
    <source>
        <dbReference type="ARBA" id="ARBA00022692"/>
    </source>
</evidence>
<accession>A0A3M5PD18</accession>
<keyword evidence="7 8" id="KW-0472">Membrane</keyword>
<feature type="transmembrane region" description="Helical" evidence="8">
    <location>
        <begin position="165"/>
        <end position="197"/>
    </location>
</feature>
<dbReference type="OrthoDB" id="9775035at2"/>
<evidence type="ECO:0000313" key="11">
    <source>
        <dbReference type="Proteomes" id="UP000273854"/>
    </source>
</evidence>
<name>A0A3M5PD18_PSEVI</name>
<feature type="domain" description="ArnT-like N-terminal" evidence="9">
    <location>
        <begin position="40"/>
        <end position="230"/>
    </location>
</feature>
<feature type="transmembrane region" description="Helical" evidence="8">
    <location>
        <begin position="366"/>
        <end position="387"/>
    </location>
</feature>
<keyword evidence="5 8" id="KW-0812">Transmembrane</keyword>
<dbReference type="AlphaFoldDB" id="A0A3M5PD18"/>
<dbReference type="GO" id="GO:0000030">
    <property type="term" value="F:mannosyltransferase activity"/>
    <property type="evidence" value="ECO:0007669"/>
    <property type="project" value="InterPro"/>
</dbReference>
<dbReference type="GO" id="GO:0009103">
    <property type="term" value="P:lipopolysaccharide biosynthetic process"/>
    <property type="evidence" value="ECO:0007669"/>
    <property type="project" value="UniProtKB-ARBA"/>
</dbReference>
<dbReference type="RefSeq" id="WP_122208018.1">
    <property type="nucleotide sequence ID" value="NZ_RBTP01000028.1"/>
</dbReference>
<dbReference type="GO" id="GO:0005886">
    <property type="term" value="C:plasma membrane"/>
    <property type="evidence" value="ECO:0007669"/>
    <property type="project" value="UniProtKB-SubCell"/>
</dbReference>
<dbReference type="InterPro" id="IPR050297">
    <property type="entry name" value="LipidA_mod_glycosyltrf_83"/>
</dbReference>
<dbReference type="GO" id="GO:0010041">
    <property type="term" value="P:response to iron(III) ion"/>
    <property type="evidence" value="ECO:0007669"/>
    <property type="project" value="TreeGrafter"/>
</dbReference>
<dbReference type="Proteomes" id="UP000273854">
    <property type="component" value="Unassembled WGS sequence"/>
</dbReference>
<dbReference type="GO" id="GO:0006493">
    <property type="term" value="P:protein O-linked glycosylation"/>
    <property type="evidence" value="ECO:0007669"/>
    <property type="project" value="InterPro"/>
</dbReference>
<feature type="transmembrane region" description="Helical" evidence="8">
    <location>
        <begin position="80"/>
        <end position="101"/>
    </location>
</feature>
<dbReference type="Pfam" id="PF02366">
    <property type="entry name" value="PMT"/>
    <property type="match status" value="1"/>
</dbReference>
<evidence type="ECO:0000256" key="6">
    <source>
        <dbReference type="ARBA" id="ARBA00022989"/>
    </source>
</evidence>
<dbReference type="PANTHER" id="PTHR33908:SF3">
    <property type="entry name" value="UNDECAPRENYL PHOSPHATE-ALPHA-4-AMINO-4-DEOXY-L-ARABINOSE ARABINOSYL TRANSFERASE"/>
    <property type="match status" value="1"/>
</dbReference>
<keyword evidence="4 10" id="KW-0808">Transferase</keyword>
<evidence type="ECO:0000256" key="1">
    <source>
        <dbReference type="ARBA" id="ARBA00004651"/>
    </source>
</evidence>
<sequence>MLASRTLWLWVLCAILFFFALGNHQLQSSTEPRVAGIAMEMHLTDNWVTPTLSRQPFLEKPPLSVWLDASAIRVFGATPWAVRLASAFAGLFCVLLLYAMLKRMGRPVPIAWLAAFMLATMASFWANSRQVGEDVLLALGVTTALLMYAQAVNRTPSDVRASGPWGWFALGIAVSTLSKGVLGLALPGVVIFAWLLCETVQQRRLILADWLRPAVFTLLGLIPLLIWLYCLYGQGGVQSLKDVLWTNSVGRFNGSFEEAGHYEPFYYYIAKLPEAFMPWNLLVYLGLWHFRKQLLANRYLLFFSLWLAAQFLLLTLASSKRMVYLMSSAPAAAVIAAEYAVVLGAKVQARAGTSSLAAFAVRHQRGLMATGVGLIVAVYLAAAVWMVPREDRQYSFVPLATAVQALQAQGHHVALFQPSERLSGASAFYVHALLDAYDSEASVNSFLMSDPGNVAIMERTLEPEPPLKAIERVKIGNRNYYFVSYDTSTPGH</sequence>
<dbReference type="PANTHER" id="PTHR33908">
    <property type="entry name" value="MANNOSYLTRANSFERASE YKCB-RELATED"/>
    <property type="match status" value="1"/>
</dbReference>
<gene>
    <name evidence="10" type="ORF">ALP40_00104</name>
</gene>